<dbReference type="Pfam" id="PF13423">
    <property type="entry name" value="UCH_1"/>
    <property type="match status" value="1"/>
</dbReference>
<dbReference type="SUPFAM" id="SSF54001">
    <property type="entry name" value="Cysteine proteinases"/>
    <property type="match status" value="1"/>
</dbReference>
<dbReference type="AlphaFoldDB" id="A0A7R9F918"/>
<organism evidence="2">
    <name type="scientific">Timema bartmani</name>
    <dbReference type="NCBI Taxonomy" id="61472"/>
    <lineage>
        <taxon>Eukaryota</taxon>
        <taxon>Metazoa</taxon>
        <taxon>Ecdysozoa</taxon>
        <taxon>Arthropoda</taxon>
        <taxon>Hexapoda</taxon>
        <taxon>Insecta</taxon>
        <taxon>Pterygota</taxon>
        <taxon>Neoptera</taxon>
        <taxon>Polyneoptera</taxon>
        <taxon>Phasmatodea</taxon>
        <taxon>Timematodea</taxon>
        <taxon>Timematoidea</taxon>
        <taxon>Timematidae</taxon>
        <taxon>Timema</taxon>
    </lineage>
</organism>
<dbReference type="Gene3D" id="3.90.70.10">
    <property type="entry name" value="Cysteine proteinases"/>
    <property type="match status" value="1"/>
</dbReference>
<dbReference type="GO" id="GO:0000932">
    <property type="term" value="C:P-body"/>
    <property type="evidence" value="ECO:0007669"/>
    <property type="project" value="TreeGrafter"/>
</dbReference>
<name>A0A7R9F918_9NEOP</name>
<dbReference type="InterPro" id="IPR038765">
    <property type="entry name" value="Papain-like_cys_pep_sf"/>
</dbReference>
<feature type="domain" description="PAN2 UCH" evidence="1">
    <location>
        <begin position="67"/>
        <end position="171"/>
    </location>
</feature>
<dbReference type="GO" id="GO:0000289">
    <property type="term" value="P:nuclear-transcribed mRNA poly(A) tail shortening"/>
    <property type="evidence" value="ECO:0007669"/>
    <property type="project" value="TreeGrafter"/>
</dbReference>
<dbReference type="GO" id="GO:0004535">
    <property type="term" value="F:poly(A)-specific ribonuclease activity"/>
    <property type="evidence" value="ECO:0007669"/>
    <property type="project" value="TreeGrafter"/>
</dbReference>
<dbReference type="GO" id="GO:0031251">
    <property type="term" value="C:PAN complex"/>
    <property type="evidence" value="ECO:0007669"/>
    <property type="project" value="TreeGrafter"/>
</dbReference>
<sequence>MTVTYKLDRRSRVQTKLFGNESRLNKAGDDPAFIAIPKRYRKIDVKYTKLGMDDFDFEQYNKTSFCGLEATLPNSYCNSMIQVLYYMKPMRNVLLSHLCVKEFCLTCELGFLFHMLDVSQGFPCQSSNFLRAFRTVPEASALGLILTDQTPESRKKTNLIRLIQVISNLLTTANEAVGLLLAVERMRTDLRCHGRTPLGQPTRFSTSQRIILAPGSAPDGEWRCIHLNPTPKKRKSYPNKKL</sequence>
<dbReference type="PANTHER" id="PTHR15728">
    <property type="entry name" value="DEADENYLATION COMPLEX CATALYTIC SUBUNIT PAN2"/>
    <property type="match status" value="1"/>
</dbReference>
<evidence type="ECO:0000313" key="2">
    <source>
        <dbReference type="EMBL" id="CAD7448115.1"/>
    </source>
</evidence>
<protein>
    <recommendedName>
        <fullName evidence="1">PAN2 UCH domain-containing protein</fullName>
    </recommendedName>
</protein>
<reference evidence="2" key="1">
    <citation type="submission" date="2020-11" db="EMBL/GenBank/DDBJ databases">
        <authorList>
            <person name="Tran Van P."/>
        </authorList>
    </citation>
    <scope>NUCLEOTIDE SEQUENCE</scope>
</reference>
<dbReference type="InterPro" id="IPR028881">
    <property type="entry name" value="PAN2_UCH_dom"/>
</dbReference>
<gene>
    <name evidence="2" type="ORF">TBIB3V08_LOCUS10407</name>
</gene>
<dbReference type="EMBL" id="OD569599">
    <property type="protein sequence ID" value="CAD7448115.1"/>
    <property type="molecule type" value="Genomic_DNA"/>
</dbReference>
<dbReference type="InterPro" id="IPR050785">
    <property type="entry name" value="PAN2-PAN3_catalytic_subunit"/>
</dbReference>
<evidence type="ECO:0000259" key="1">
    <source>
        <dbReference type="Pfam" id="PF13423"/>
    </source>
</evidence>
<accession>A0A7R9F918</accession>
<dbReference type="PANTHER" id="PTHR15728:SF0">
    <property type="entry name" value="PAN2-PAN3 DEADENYLATION COMPLEX CATALYTIC SUBUNIT PAN2"/>
    <property type="match status" value="1"/>
</dbReference>
<proteinExistence type="predicted"/>